<sequence length="73" mass="8236">MKCPACGSRSPVYGTRLLIESGAGLKLRYRRCPECGAKWKSYEEADLRTLKIKECDDGQRDLFEDAESHPDQG</sequence>
<reference evidence="1 2" key="1">
    <citation type="submission" date="2019-03" db="EMBL/GenBank/DDBJ databases">
        <title>Genomic Encyclopedia of Type Strains, Phase IV (KMG-IV): sequencing the most valuable type-strain genomes for metagenomic binning, comparative biology and taxonomic classification.</title>
        <authorList>
            <person name="Goeker M."/>
        </authorList>
    </citation>
    <scope>NUCLEOTIDE SEQUENCE [LARGE SCALE GENOMIC DNA]</scope>
    <source>
        <strain evidence="1 2">DSM 103923</strain>
    </source>
</reference>
<dbReference type="SUPFAM" id="SSF144020">
    <property type="entry name" value="FdhE-like"/>
    <property type="match status" value="1"/>
</dbReference>
<dbReference type="InterPro" id="IPR024064">
    <property type="entry name" value="FdhE-like_sf"/>
</dbReference>
<dbReference type="Proteomes" id="UP000295135">
    <property type="component" value="Unassembled WGS sequence"/>
</dbReference>
<keyword evidence="2" id="KW-1185">Reference proteome</keyword>
<organism evidence="1 2">
    <name type="scientific">Sulfuritortus calidifontis</name>
    <dbReference type="NCBI Taxonomy" id="1914471"/>
    <lineage>
        <taxon>Bacteria</taxon>
        <taxon>Pseudomonadati</taxon>
        <taxon>Pseudomonadota</taxon>
        <taxon>Betaproteobacteria</taxon>
        <taxon>Nitrosomonadales</taxon>
        <taxon>Thiobacillaceae</taxon>
        <taxon>Sulfuritortus</taxon>
    </lineage>
</organism>
<dbReference type="EMBL" id="SLZY01000014">
    <property type="protein sequence ID" value="TCS70751.1"/>
    <property type="molecule type" value="Genomic_DNA"/>
</dbReference>
<proteinExistence type="predicted"/>
<accession>A0A4R3JTI1</accession>
<evidence type="ECO:0000313" key="2">
    <source>
        <dbReference type="Proteomes" id="UP000295135"/>
    </source>
</evidence>
<evidence type="ECO:0000313" key="1">
    <source>
        <dbReference type="EMBL" id="TCS70751.1"/>
    </source>
</evidence>
<comment type="caution">
    <text evidence="1">The sequence shown here is derived from an EMBL/GenBank/DDBJ whole genome shotgun (WGS) entry which is preliminary data.</text>
</comment>
<dbReference type="AlphaFoldDB" id="A0A4R3JTI1"/>
<protein>
    <recommendedName>
        <fullName evidence="3">Ogr/Delta-like zinc finger protein</fullName>
    </recommendedName>
</protein>
<gene>
    <name evidence="1" type="ORF">EDC61_11478</name>
</gene>
<evidence type="ECO:0008006" key="3">
    <source>
        <dbReference type="Google" id="ProtNLM"/>
    </source>
</evidence>
<name>A0A4R3JTI1_9PROT</name>